<dbReference type="AlphaFoldDB" id="A0A1M5YYI7"/>
<dbReference type="SUPFAM" id="SSF55021">
    <property type="entry name" value="ACT-like"/>
    <property type="match status" value="1"/>
</dbReference>
<accession>A0A1M5YYI7</accession>
<sequence length="85" mass="9443">MKKRIAIISAILESPEKSQYEFNKIVSEYKSLIKGRMGIPFDEENISVISITVVGTIDEINSLTGKLGNLNNITVKTSISKKELD</sequence>
<reference evidence="1 2" key="1">
    <citation type="submission" date="2016-11" db="EMBL/GenBank/DDBJ databases">
        <authorList>
            <person name="Jaros S."/>
            <person name="Januszkiewicz K."/>
            <person name="Wedrychowicz H."/>
        </authorList>
    </citation>
    <scope>NUCLEOTIDE SEQUENCE [LARGE SCALE GENOMIC DNA]</scope>
    <source>
        <strain evidence="1 2">DSM 13106</strain>
    </source>
</reference>
<organism evidence="1 2">
    <name type="scientific">Sporanaerobacter acetigenes DSM 13106</name>
    <dbReference type="NCBI Taxonomy" id="1123281"/>
    <lineage>
        <taxon>Bacteria</taxon>
        <taxon>Bacillati</taxon>
        <taxon>Bacillota</taxon>
        <taxon>Tissierellia</taxon>
        <taxon>Tissierellales</taxon>
        <taxon>Sporanaerobacteraceae</taxon>
        <taxon>Sporanaerobacter</taxon>
    </lineage>
</organism>
<dbReference type="STRING" id="1123281.SAMN02745180_02545"/>
<gene>
    <name evidence="1" type="ORF">SAMN02745180_02545</name>
</gene>
<dbReference type="InterPro" id="IPR023860">
    <property type="entry name" value="FeFe-hyd_TM1266"/>
</dbReference>
<dbReference type="InterPro" id="IPR045865">
    <property type="entry name" value="ACT-like_dom_sf"/>
</dbReference>
<proteinExistence type="predicted"/>
<evidence type="ECO:0000313" key="1">
    <source>
        <dbReference type="EMBL" id="SHI16934.1"/>
    </source>
</evidence>
<dbReference type="NCBIfam" id="TIGR03959">
    <property type="entry name" value="hyd_TM1266"/>
    <property type="match status" value="1"/>
</dbReference>
<name>A0A1M5YYI7_9FIRM</name>
<dbReference type="Proteomes" id="UP000184389">
    <property type="component" value="Unassembled WGS sequence"/>
</dbReference>
<dbReference type="Pfam" id="PF21699">
    <property type="entry name" value="TM1266-like"/>
    <property type="match status" value="1"/>
</dbReference>
<dbReference type="RefSeq" id="WP_072745170.1">
    <property type="nucleotide sequence ID" value="NZ_FQXR01000017.1"/>
</dbReference>
<dbReference type="Gene3D" id="3.30.70.1150">
    <property type="entry name" value="ACT-like. Chain A, domain 2"/>
    <property type="match status" value="1"/>
</dbReference>
<dbReference type="InterPro" id="IPR027271">
    <property type="entry name" value="Acetolactate_synth/TF_NikR_C"/>
</dbReference>
<evidence type="ECO:0000313" key="2">
    <source>
        <dbReference type="Proteomes" id="UP000184389"/>
    </source>
</evidence>
<keyword evidence="2" id="KW-1185">Reference proteome</keyword>
<dbReference type="EMBL" id="FQXR01000017">
    <property type="protein sequence ID" value="SHI16934.1"/>
    <property type="molecule type" value="Genomic_DNA"/>
</dbReference>
<protein>
    <submittedName>
        <fullName evidence="1">Putative iron-only hydrogenase system regulator</fullName>
    </submittedName>
</protein>
<dbReference type="OrthoDB" id="9796135at2"/>